<reference evidence="1" key="1">
    <citation type="journal article" date="2014" name="Front. Microbiol.">
        <title>High frequency of phylogenetically diverse reductive dehalogenase-homologous genes in deep subseafloor sedimentary metagenomes.</title>
        <authorList>
            <person name="Kawai M."/>
            <person name="Futagami T."/>
            <person name="Toyoda A."/>
            <person name="Takaki Y."/>
            <person name="Nishi S."/>
            <person name="Hori S."/>
            <person name="Arai W."/>
            <person name="Tsubouchi T."/>
            <person name="Morono Y."/>
            <person name="Uchiyama I."/>
            <person name="Ito T."/>
            <person name="Fujiyama A."/>
            <person name="Inagaki F."/>
            <person name="Takami H."/>
        </authorList>
    </citation>
    <scope>NUCLEOTIDE SEQUENCE</scope>
    <source>
        <strain evidence="1">Expedition CK06-06</strain>
    </source>
</reference>
<gene>
    <name evidence="1" type="ORF">S01H1_79089</name>
</gene>
<protein>
    <submittedName>
        <fullName evidence="1">Uncharacterized protein</fullName>
    </submittedName>
</protein>
<organism evidence="1">
    <name type="scientific">marine sediment metagenome</name>
    <dbReference type="NCBI Taxonomy" id="412755"/>
    <lineage>
        <taxon>unclassified sequences</taxon>
        <taxon>metagenomes</taxon>
        <taxon>ecological metagenomes</taxon>
    </lineage>
</organism>
<sequence>MYIKFLLIVVLITCHFVYPDHECENWQTEHPEWIFCDDFESDDPLVTTGRYFEYDDNDGDFAVIEGVGVGNSKGMEVVWQQEEVGAGGIKLAFGRNPNSYMNKQQISPNKD</sequence>
<dbReference type="AlphaFoldDB" id="X0ZPY2"/>
<accession>X0ZPY2</accession>
<comment type="caution">
    <text evidence="1">The sequence shown here is derived from an EMBL/GenBank/DDBJ whole genome shotgun (WGS) entry which is preliminary data.</text>
</comment>
<feature type="non-terminal residue" evidence="1">
    <location>
        <position position="111"/>
    </location>
</feature>
<name>X0ZPY2_9ZZZZ</name>
<dbReference type="EMBL" id="BARS01053282">
    <property type="protein sequence ID" value="GAG50281.1"/>
    <property type="molecule type" value="Genomic_DNA"/>
</dbReference>
<proteinExistence type="predicted"/>
<evidence type="ECO:0000313" key="1">
    <source>
        <dbReference type="EMBL" id="GAG50281.1"/>
    </source>
</evidence>